<dbReference type="GeneID" id="48887664"/>
<dbReference type="Proteomes" id="UP000242547">
    <property type="component" value="Unassembled WGS sequence"/>
</dbReference>
<keyword evidence="1" id="KW-0812">Transmembrane</keyword>
<name>A0A2K4DJ63_9STAP</name>
<dbReference type="EMBL" id="PYZL01000072">
    <property type="protein sequence ID" value="PTE71601.1"/>
    <property type="molecule type" value="Genomic_DNA"/>
</dbReference>
<dbReference type="EMBL" id="PYZI01000001">
    <property type="protein sequence ID" value="PTF15241.1"/>
    <property type="molecule type" value="Genomic_DNA"/>
</dbReference>
<evidence type="ECO:0000313" key="2">
    <source>
        <dbReference type="EMBL" id="PTE71601.1"/>
    </source>
</evidence>
<keyword evidence="4" id="KW-0547">Nucleotide-binding</keyword>
<feature type="transmembrane region" description="Helical" evidence="1">
    <location>
        <begin position="107"/>
        <end position="126"/>
    </location>
</feature>
<dbReference type="Pfam" id="PF05975">
    <property type="entry name" value="EcsB"/>
    <property type="match status" value="1"/>
</dbReference>
<feature type="transmembrane region" description="Helical" evidence="1">
    <location>
        <begin position="358"/>
        <end position="391"/>
    </location>
</feature>
<feature type="transmembrane region" description="Helical" evidence="1">
    <location>
        <begin position="60"/>
        <end position="80"/>
    </location>
</feature>
<evidence type="ECO:0000313" key="7">
    <source>
        <dbReference type="Proteomes" id="UP000243350"/>
    </source>
</evidence>
<dbReference type="NCBIfam" id="NF047570">
    <property type="entry name" value="ABC_perm_EcsB"/>
    <property type="match status" value="1"/>
</dbReference>
<evidence type="ECO:0000313" key="5">
    <source>
        <dbReference type="Proteomes" id="UP000242088"/>
    </source>
</evidence>
<feature type="transmembrane region" description="Helical" evidence="1">
    <location>
        <begin position="287"/>
        <end position="318"/>
    </location>
</feature>
<reference evidence="3" key="2">
    <citation type="submission" date="2018-03" db="EMBL/GenBank/DDBJ databases">
        <authorList>
            <person name="Naushad S."/>
        </authorList>
    </citation>
    <scope>NUCLEOTIDE SEQUENCE</scope>
    <source>
        <strain evidence="3">SNUC 1409</strain>
    </source>
</reference>
<keyword evidence="1" id="KW-1133">Transmembrane helix</keyword>
<feature type="transmembrane region" description="Helical" evidence="1">
    <location>
        <begin position="26"/>
        <end position="48"/>
    </location>
</feature>
<dbReference type="RefSeq" id="WP_103167163.1">
    <property type="nucleotide sequence ID" value="NZ_CP130489.1"/>
</dbReference>
<protein>
    <submittedName>
        <fullName evidence="4">Multidrug ABC transporter ATP-binding protein</fullName>
    </submittedName>
</protein>
<feature type="transmembrane region" description="Helical" evidence="1">
    <location>
        <begin position="187"/>
        <end position="204"/>
    </location>
</feature>
<evidence type="ECO:0000313" key="4">
    <source>
        <dbReference type="EMBL" id="PTF15733.1"/>
    </source>
</evidence>
<keyword evidence="4" id="KW-0067">ATP-binding</keyword>
<feature type="transmembrane region" description="Helical" evidence="1">
    <location>
        <begin position="162"/>
        <end position="181"/>
    </location>
</feature>
<dbReference type="GO" id="GO:0005524">
    <property type="term" value="F:ATP binding"/>
    <property type="evidence" value="ECO:0007669"/>
    <property type="project" value="UniProtKB-KW"/>
</dbReference>
<accession>A0A2K4DJ63</accession>
<gene>
    <name evidence="2" type="ORF">BUY44_09310</name>
    <name evidence="3" type="ORF">BUY47_00230</name>
    <name evidence="4" type="ORF">BUY48_05870</name>
</gene>
<sequence length="407" mass="48596">MNKKASNLFKKRHQAIRKEKSYYNKFIFNGHFTVFLVILLGAFILGYGQWLQHIPHNIDYALFASIVLAITSIFPIRTFLKDADRIFLLPFEKNMKDYMKLSLQYSYFNRIALQIMIAIILFPLFYKLSNQLVIAYVVFVILLLVHPYLGLRLKWQWYQLRLSSWSINILLFIVNALTYYLILGHKFYWAIILTIGVVVAIFLIPKMKQINLFPWERMIAVEQRHHTNYYKFVNMFTDVKHLKESAVRRKYLDFLLPTPKGQRFNPKNMYLYLFTRSFVRGRDAFSIILRLVIIALVLMIWLSSPIVTVIIGSLFMYITLLQMSQFYTQQAYGLWPQVWPVSDTQVIRGYEKFLYRLMFVIGIIFAMTFIIIYPQFFFFAIVFFIVGWLTIRSTIKKLEYQETLLRD</sequence>
<reference evidence="4" key="3">
    <citation type="submission" date="2018-03" db="EMBL/GenBank/DDBJ databases">
        <authorList>
            <person name="Keele B.F."/>
        </authorList>
    </citation>
    <scope>NUCLEOTIDE SEQUENCE</scope>
    <source>
        <strain evidence="4">SNUC 4143</strain>
        <strain evidence="2">SNUC 761</strain>
    </source>
</reference>
<dbReference type="GO" id="GO:0016020">
    <property type="term" value="C:membrane"/>
    <property type="evidence" value="ECO:0007669"/>
    <property type="project" value="InterPro"/>
</dbReference>
<evidence type="ECO:0000313" key="6">
    <source>
        <dbReference type="Proteomes" id="UP000242547"/>
    </source>
</evidence>
<keyword evidence="5" id="KW-1185">Reference proteome</keyword>
<dbReference type="Proteomes" id="UP000243350">
    <property type="component" value="Unassembled WGS sequence"/>
</dbReference>
<dbReference type="InterPro" id="IPR010288">
    <property type="entry name" value="EcsB_ABC"/>
</dbReference>
<dbReference type="OrthoDB" id="2447941at2"/>
<evidence type="ECO:0000256" key="1">
    <source>
        <dbReference type="SAM" id="Phobius"/>
    </source>
</evidence>
<dbReference type="PIRSF" id="PIRSF037259">
    <property type="entry name" value="EcsB_ABC"/>
    <property type="match status" value="1"/>
</dbReference>
<dbReference type="AlphaFoldDB" id="A0A2K4DJ63"/>
<comment type="caution">
    <text evidence="4">The sequence shown here is derived from an EMBL/GenBank/DDBJ whole genome shotgun (WGS) entry which is preliminary data.</text>
</comment>
<dbReference type="EMBL" id="PYZH01000027">
    <property type="protein sequence ID" value="PTF15733.1"/>
    <property type="molecule type" value="Genomic_DNA"/>
</dbReference>
<evidence type="ECO:0000313" key="3">
    <source>
        <dbReference type="EMBL" id="PTF15241.1"/>
    </source>
</evidence>
<reference evidence="5 6" key="1">
    <citation type="journal article" date="2016" name="Front. Microbiol.">
        <title>Comprehensive Phylogenetic Analysis of Bovine Non-aureus Staphylococci Species Based on Whole-Genome Sequencing.</title>
        <authorList>
            <person name="Naushad S."/>
            <person name="Barkema H.W."/>
            <person name="Luby C."/>
            <person name="Condas L.A."/>
            <person name="Nobrega D.B."/>
            <person name="Carson D.A."/>
            <person name="De Buck J."/>
        </authorList>
    </citation>
    <scope>NUCLEOTIDE SEQUENCE [LARGE SCALE GENOMIC DNA]</scope>
    <source>
        <strain evidence="3 5">SNUC 1409</strain>
        <strain evidence="4 7">SNUC 4143</strain>
        <strain evidence="2 6">SNUC 761</strain>
    </source>
</reference>
<organism evidence="4 7">
    <name type="scientific">Staphylococcus devriesei</name>
    <dbReference type="NCBI Taxonomy" id="586733"/>
    <lineage>
        <taxon>Bacteria</taxon>
        <taxon>Bacillati</taxon>
        <taxon>Bacillota</taxon>
        <taxon>Bacilli</taxon>
        <taxon>Bacillales</taxon>
        <taxon>Staphylococcaceae</taxon>
        <taxon>Staphylococcus</taxon>
    </lineage>
</organism>
<proteinExistence type="predicted"/>
<dbReference type="Proteomes" id="UP000242088">
    <property type="component" value="Unassembled WGS sequence"/>
</dbReference>
<keyword evidence="1" id="KW-0472">Membrane</keyword>
<feature type="transmembrane region" description="Helical" evidence="1">
    <location>
        <begin position="132"/>
        <end position="150"/>
    </location>
</feature>